<dbReference type="Gene3D" id="3.90.226.10">
    <property type="entry name" value="2-enoyl-CoA Hydratase, Chain A, domain 1"/>
    <property type="match status" value="1"/>
</dbReference>
<dbReference type="CDD" id="cd06558">
    <property type="entry name" value="crotonase-like"/>
    <property type="match status" value="1"/>
</dbReference>
<evidence type="ECO:0000256" key="1">
    <source>
        <dbReference type="ARBA" id="ARBA00005005"/>
    </source>
</evidence>
<dbReference type="InterPro" id="IPR001753">
    <property type="entry name" value="Enoyl-CoA_hydra/iso"/>
</dbReference>
<dbReference type="Pfam" id="PF00378">
    <property type="entry name" value="ECH_1"/>
    <property type="match status" value="1"/>
</dbReference>
<dbReference type="UniPathway" id="UPA00659"/>
<protein>
    <recommendedName>
        <fullName evidence="4">enoyl-CoA hydratase</fullName>
        <ecNumber evidence="4">4.2.1.17</ecNumber>
    </recommendedName>
</protein>
<comment type="pathway">
    <text evidence="1">Lipid metabolism; fatty acid beta-oxidation.</text>
</comment>
<gene>
    <name evidence="13" type="ORF">PBRA_007774</name>
</gene>
<dbReference type="InterPro" id="IPR008927">
    <property type="entry name" value="6-PGluconate_DH-like_C_sf"/>
</dbReference>
<dbReference type="Proteomes" id="UP000039324">
    <property type="component" value="Unassembled WGS sequence"/>
</dbReference>
<evidence type="ECO:0000313" key="14">
    <source>
        <dbReference type="Proteomes" id="UP000039324"/>
    </source>
</evidence>
<keyword evidence="6" id="KW-0560">Oxidoreductase</keyword>
<keyword evidence="9" id="KW-0456">Lyase</keyword>
<keyword evidence="8" id="KW-0443">Lipid metabolism</keyword>
<dbReference type="EMBL" id="CDSF01000096">
    <property type="protein sequence ID" value="CEP00040.1"/>
    <property type="molecule type" value="Genomic_DNA"/>
</dbReference>
<dbReference type="InterPro" id="IPR050136">
    <property type="entry name" value="FA_oxidation_alpha_subunit"/>
</dbReference>
<accession>A0A0G4IXI9</accession>
<dbReference type="GO" id="GO:0016507">
    <property type="term" value="C:mitochondrial fatty acid beta-oxidation multienzyme complex"/>
    <property type="evidence" value="ECO:0007669"/>
    <property type="project" value="TreeGrafter"/>
</dbReference>
<evidence type="ECO:0000256" key="5">
    <source>
        <dbReference type="ARBA" id="ARBA00022832"/>
    </source>
</evidence>
<sequence>MAASLGGASAFLAGLPGSSTVLALQDLSVVVDAAAIAWVVFNLRGRAVNVVNTDLVAQAQQAFARLDDLIKQRAVKLVMFASGKPGTFIAGADIDQIYPNVDLNAAVEASKSGQATFAKIAQLPVVTVCAINGAALGGGLELALACDYRVVWDSPKVQLGLPEVKLGLLPGAGGTVRLPRLVGLQAALGMILAGGSIRPQKALAMGLVDEIVSSGPGVLSEAGFFLGVRDIAIRMIDGNVSKRSDTPASSLSFQDRFLNDTSVGRWVVARQAAASLDRMTRGQYPAPYLALDSAVHGMSVDLQAALDYEAALFGRLAVSPESKSLIALFRATENNKKRGASSAAPRTRVRKVGIIGAGVMGAQIAGICIGRGFHVYLRDINPSIAENGLRFAMESVRRPPPNIKDLISAGTSIDGFRDCDVVIEAAVERMDLKQKILADVEDVLSPRAVFATNTSSLSIDTLSNGARRPGQVCGMHFFNPVQRMPLVEVIRGKKSSVRSCSRLVMPMSYQCHACQKEAIALVYKLALDLGKTPCVCRDGPGFIVNRILGIYMNEAGILAMEGTPIAAIDKALLDFGMPMGPFRLMDEVGLDVAAHVGPILESGLGARFKQVGPFAGILRGKGDGKRLGKKTGAGFYLYDRNGKTDPSRLNPSMMDEVERATNKPRHVSSSADVVDRCILVALQEACHILQDGICGSAEELDLAMVFGTGFAPFRGGLLNYADQLGAKEVVQRLAALSEKVSAVRFKPHATLTEMAANDGKFFPDRPLGTTPVGPLPRSAIRINKL</sequence>
<dbReference type="InterPro" id="IPR029045">
    <property type="entry name" value="ClpP/crotonase-like_dom_sf"/>
</dbReference>
<dbReference type="OMA" id="ESTTIRW"/>
<dbReference type="EC" id="4.2.1.17" evidence="4"/>
<evidence type="ECO:0000256" key="8">
    <source>
        <dbReference type="ARBA" id="ARBA00023098"/>
    </source>
</evidence>
<dbReference type="InterPro" id="IPR006108">
    <property type="entry name" value="3HC_DH_C"/>
</dbReference>
<dbReference type="PANTHER" id="PTHR43612">
    <property type="entry name" value="TRIFUNCTIONAL ENZYME SUBUNIT ALPHA"/>
    <property type="match status" value="1"/>
</dbReference>
<feature type="domain" description="3-hydroxyacyl-CoA dehydrogenase C-terminal" evidence="11">
    <location>
        <begin position="541"/>
        <end position="638"/>
    </location>
</feature>
<dbReference type="STRING" id="37360.A0A0G4IXI9"/>
<evidence type="ECO:0000256" key="3">
    <source>
        <dbReference type="ARBA" id="ARBA00008750"/>
    </source>
</evidence>
<dbReference type="SUPFAM" id="SSF52096">
    <property type="entry name" value="ClpP/crotonase"/>
    <property type="match status" value="1"/>
</dbReference>
<dbReference type="AlphaFoldDB" id="A0A0G4IXI9"/>
<dbReference type="Gene3D" id="3.40.50.720">
    <property type="entry name" value="NAD(P)-binding Rossmann-like Domain"/>
    <property type="match status" value="1"/>
</dbReference>
<dbReference type="GO" id="GO:0070403">
    <property type="term" value="F:NAD+ binding"/>
    <property type="evidence" value="ECO:0007669"/>
    <property type="project" value="InterPro"/>
</dbReference>
<dbReference type="FunFam" id="3.90.226.10:FF:000011">
    <property type="entry name" value="Fatty acid oxidation complex subunit alpha"/>
    <property type="match status" value="1"/>
</dbReference>
<dbReference type="Pfam" id="PF00725">
    <property type="entry name" value="3HCDH"/>
    <property type="match status" value="1"/>
</dbReference>
<organism evidence="13 14">
    <name type="scientific">Plasmodiophora brassicae</name>
    <name type="common">Clubroot disease agent</name>
    <dbReference type="NCBI Taxonomy" id="37360"/>
    <lineage>
        <taxon>Eukaryota</taxon>
        <taxon>Sar</taxon>
        <taxon>Rhizaria</taxon>
        <taxon>Endomyxa</taxon>
        <taxon>Phytomyxea</taxon>
        <taxon>Plasmodiophorida</taxon>
        <taxon>Plasmodiophoridae</taxon>
        <taxon>Plasmodiophora</taxon>
    </lineage>
</organism>
<dbReference type="SUPFAM" id="SSF51735">
    <property type="entry name" value="NAD(P)-binding Rossmann-fold domains"/>
    <property type="match status" value="1"/>
</dbReference>
<dbReference type="Gene3D" id="1.10.1040.50">
    <property type="match status" value="1"/>
</dbReference>
<evidence type="ECO:0000256" key="2">
    <source>
        <dbReference type="ARBA" id="ARBA00007005"/>
    </source>
</evidence>
<proteinExistence type="inferred from homology"/>
<comment type="similarity">
    <text evidence="2">In the central section; belongs to the 3-hydroxyacyl-CoA dehydrogenase family.</text>
</comment>
<evidence type="ECO:0000256" key="7">
    <source>
        <dbReference type="ARBA" id="ARBA00023027"/>
    </source>
</evidence>
<keyword evidence="14" id="KW-1185">Reference proteome</keyword>
<dbReference type="GO" id="GO:0004300">
    <property type="term" value="F:enoyl-CoA hydratase activity"/>
    <property type="evidence" value="ECO:0007669"/>
    <property type="project" value="UniProtKB-EC"/>
</dbReference>
<evidence type="ECO:0000256" key="10">
    <source>
        <dbReference type="ARBA" id="ARBA00023268"/>
    </source>
</evidence>
<comment type="similarity">
    <text evidence="3">In the N-terminal section; belongs to the enoyl-CoA hydratase/isomerase family.</text>
</comment>
<dbReference type="Pfam" id="PF02737">
    <property type="entry name" value="3HCDH_N"/>
    <property type="match status" value="1"/>
</dbReference>
<dbReference type="GO" id="GO:0016509">
    <property type="term" value="F:long-chain (3S)-3-hydroxyacyl-CoA dehydrogenase (NAD+) activity"/>
    <property type="evidence" value="ECO:0007669"/>
    <property type="project" value="TreeGrafter"/>
</dbReference>
<feature type="domain" description="3-hydroxyacyl-CoA dehydrogenase NAD binding" evidence="12">
    <location>
        <begin position="351"/>
        <end position="503"/>
    </location>
</feature>
<dbReference type="GO" id="GO:0006635">
    <property type="term" value="P:fatty acid beta-oxidation"/>
    <property type="evidence" value="ECO:0007669"/>
    <property type="project" value="UniProtKB-UniPathway"/>
</dbReference>
<evidence type="ECO:0000256" key="9">
    <source>
        <dbReference type="ARBA" id="ARBA00023239"/>
    </source>
</evidence>
<dbReference type="InterPro" id="IPR006176">
    <property type="entry name" value="3-OHacyl-CoA_DH_NAD-bd"/>
</dbReference>
<evidence type="ECO:0000256" key="4">
    <source>
        <dbReference type="ARBA" id="ARBA00012076"/>
    </source>
</evidence>
<evidence type="ECO:0000256" key="6">
    <source>
        <dbReference type="ARBA" id="ARBA00023002"/>
    </source>
</evidence>
<dbReference type="InterPro" id="IPR036291">
    <property type="entry name" value="NAD(P)-bd_dom_sf"/>
</dbReference>
<dbReference type="OrthoDB" id="5958943at2759"/>
<name>A0A0G4IXI9_PLABS</name>
<dbReference type="PANTHER" id="PTHR43612:SF3">
    <property type="entry name" value="TRIFUNCTIONAL ENZYME SUBUNIT ALPHA, MITOCHONDRIAL"/>
    <property type="match status" value="1"/>
</dbReference>
<reference evidence="13 14" key="1">
    <citation type="submission" date="2015-02" db="EMBL/GenBank/DDBJ databases">
        <authorList>
            <person name="Chooi Y.-H."/>
        </authorList>
    </citation>
    <scope>NUCLEOTIDE SEQUENCE [LARGE SCALE GENOMIC DNA]</scope>
    <source>
        <strain evidence="13">E3</strain>
    </source>
</reference>
<evidence type="ECO:0000259" key="12">
    <source>
        <dbReference type="Pfam" id="PF02737"/>
    </source>
</evidence>
<keyword evidence="10" id="KW-0511">Multifunctional enzyme</keyword>
<evidence type="ECO:0000313" key="13">
    <source>
        <dbReference type="EMBL" id="CEP00040.1"/>
    </source>
</evidence>
<keyword evidence="5" id="KW-0276">Fatty acid metabolism</keyword>
<evidence type="ECO:0000259" key="11">
    <source>
        <dbReference type="Pfam" id="PF00725"/>
    </source>
</evidence>
<keyword evidence="7" id="KW-0520">NAD</keyword>
<dbReference type="SUPFAM" id="SSF48179">
    <property type="entry name" value="6-phosphogluconate dehydrogenase C-terminal domain-like"/>
    <property type="match status" value="2"/>
</dbReference>